<dbReference type="Proteomes" id="UP000315343">
    <property type="component" value="Unassembled WGS sequence"/>
</dbReference>
<keyword evidence="3" id="KW-0378">Hydrolase</keyword>
<gene>
    <name evidence="3" type="ORF">LY60_00954</name>
</gene>
<comment type="caution">
    <text evidence="3">The sequence shown here is derived from an EMBL/GenBank/DDBJ whole genome shotgun (WGS) entry which is preliminary data.</text>
</comment>
<organism evidence="3 4">
    <name type="scientific">Sedimentibacter saalensis</name>
    <dbReference type="NCBI Taxonomy" id="130788"/>
    <lineage>
        <taxon>Bacteria</taxon>
        <taxon>Bacillati</taxon>
        <taxon>Bacillota</taxon>
        <taxon>Tissierellia</taxon>
        <taxon>Sedimentibacter</taxon>
    </lineage>
</organism>
<evidence type="ECO:0000256" key="1">
    <source>
        <dbReference type="SAM" id="Phobius"/>
    </source>
</evidence>
<dbReference type="AlphaFoldDB" id="A0A562JHI8"/>
<dbReference type="SUPFAM" id="SSF52980">
    <property type="entry name" value="Restriction endonuclease-like"/>
    <property type="match status" value="1"/>
</dbReference>
<keyword evidence="1" id="KW-0472">Membrane</keyword>
<dbReference type="EMBL" id="VLKH01000002">
    <property type="protein sequence ID" value="TWH82650.1"/>
    <property type="molecule type" value="Genomic_DNA"/>
</dbReference>
<evidence type="ECO:0000313" key="3">
    <source>
        <dbReference type="EMBL" id="TWH82650.1"/>
    </source>
</evidence>
<proteinExistence type="predicted"/>
<reference evidence="3 4" key="1">
    <citation type="submission" date="2019-07" db="EMBL/GenBank/DDBJ databases">
        <title>Genomic Encyclopedia of Type Strains, Phase I: the one thousand microbial genomes (KMG-I) project.</title>
        <authorList>
            <person name="Kyrpides N."/>
        </authorList>
    </citation>
    <scope>NUCLEOTIDE SEQUENCE [LARGE SCALE GENOMIC DNA]</scope>
    <source>
        <strain evidence="3 4">DSM 13558</strain>
    </source>
</reference>
<feature type="transmembrane region" description="Helical" evidence="1">
    <location>
        <begin position="28"/>
        <end position="44"/>
    </location>
</feature>
<feature type="transmembrane region" description="Helical" evidence="1">
    <location>
        <begin position="50"/>
        <end position="67"/>
    </location>
</feature>
<dbReference type="GO" id="GO:0009307">
    <property type="term" value="P:DNA restriction-modification system"/>
    <property type="evidence" value="ECO:0007669"/>
    <property type="project" value="InterPro"/>
</dbReference>
<evidence type="ECO:0000259" key="2">
    <source>
        <dbReference type="Pfam" id="PF04471"/>
    </source>
</evidence>
<evidence type="ECO:0000313" key="4">
    <source>
        <dbReference type="Proteomes" id="UP000315343"/>
    </source>
</evidence>
<dbReference type="Pfam" id="PF04471">
    <property type="entry name" value="Mrr_cat"/>
    <property type="match status" value="1"/>
</dbReference>
<sequence>MINDKNMKRIFVKEALGSRKYFSYRTDLVLYKILLSIFVLTVMFFMTSDIFLSVLFCAEVFLIFTLINKMNVERMKKEGKNKLFTRIKKDHFKRKLSEINTADFELFIGYLLEKEGWRNYIKKGHHMYLAEKEGIIHCIKIFKLLEENEVEKTDVRSMIEFMGQNGIRTGYLAVTGSISQGAFELLEKFNQKLDIKILDIDELYDRVEKQNMLPEDECFIEQICNEKKIAEKEEVKNNVFDSKKTILYVAAAVFFYFSSKLIPNSIVSRYIFYYFIILSLLSIFYRIVPEIEVKKVK</sequence>
<feature type="transmembrane region" description="Helical" evidence="1">
    <location>
        <begin position="270"/>
        <end position="288"/>
    </location>
</feature>
<feature type="transmembrane region" description="Helical" evidence="1">
    <location>
        <begin position="246"/>
        <end position="264"/>
    </location>
</feature>
<dbReference type="GO" id="GO:0004519">
    <property type="term" value="F:endonuclease activity"/>
    <property type="evidence" value="ECO:0007669"/>
    <property type="project" value="UniProtKB-KW"/>
</dbReference>
<protein>
    <submittedName>
        <fullName evidence="3">Restriction endonuclease</fullName>
    </submittedName>
</protein>
<name>A0A562JHI8_9FIRM</name>
<keyword evidence="4" id="KW-1185">Reference proteome</keyword>
<keyword evidence="1" id="KW-1133">Transmembrane helix</keyword>
<accession>A0A562JHI8</accession>
<keyword evidence="1" id="KW-0812">Transmembrane</keyword>
<dbReference type="InterPro" id="IPR007560">
    <property type="entry name" value="Restrct_endonuc_IV_Mrr"/>
</dbReference>
<dbReference type="RefSeq" id="WP_145080619.1">
    <property type="nucleotide sequence ID" value="NZ_DAMBUX010000030.1"/>
</dbReference>
<dbReference type="InterPro" id="IPR011335">
    <property type="entry name" value="Restrct_endonuc-II-like"/>
</dbReference>
<keyword evidence="3" id="KW-0540">Nuclease</keyword>
<keyword evidence="3" id="KW-0255">Endonuclease</keyword>
<dbReference type="GO" id="GO:0003677">
    <property type="term" value="F:DNA binding"/>
    <property type="evidence" value="ECO:0007669"/>
    <property type="project" value="InterPro"/>
</dbReference>
<feature type="domain" description="Restriction endonuclease type IV Mrr" evidence="2">
    <location>
        <begin position="97"/>
        <end position="205"/>
    </location>
</feature>